<dbReference type="PATRIC" id="fig|1502292.3.peg.1244"/>
<evidence type="ECO:0000313" key="2">
    <source>
        <dbReference type="EMBL" id="KER05941.1"/>
    </source>
</evidence>
<sequence>MHYLDEKVFGNITTKEIIGAEPPVIPDTQDILENELATLISKLESQSKEELEKLLEQQQTAEAHVNSRPGAMALSQPKIQLFTKYSQKYIQSIKEKLES</sequence>
<name>A0A081S4T8_9ARCH</name>
<comment type="caution">
    <text evidence="2">The sequence shown here is derived from an EMBL/GenBank/DDBJ whole genome shotgun (WGS) entry which is preliminary data.</text>
</comment>
<organism evidence="2 3">
    <name type="scientific">Marine Group I thaumarchaeote SCGC AAA799-E16</name>
    <dbReference type="NCBI Taxonomy" id="1502292"/>
    <lineage>
        <taxon>Archaea</taxon>
        <taxon>Nitrososphaerota</taxon>
        <taxon>Marine Group I</taxon>
    </lineage>
</organism>
<keyword evidence="1" id="KW-0175">Coiled coil</keyword>
<proteinExistence type="predicted"/>
<dbReference type="AlphaFoldDB" id="A0A081S4T8"/>
<evidence type="ECO:0000256" key="1">
    <source>
        <dbReference type="SAM" id="Coils"/>
    </source>
</evidence>
<dbReference type="Proteomes" id="UP000028027">
    <property type="component" value="Unassembled WGS sequence"/>
</dbReference>
<keyword evidence="3" id="KW-1185">Reference proteome</keyword>
<gene>
    <name evidence="2" type="ORF">AAA799E16_01342</name>
</gene>
<evidence type="ECO:0000313" key="3">
    <source>
        <dbReference type="Proteomes" id="UP000028027"/>
    </source>
</evidence>
<reference evidence="2 3" key="1">
    <citation type="submission" date="2014-06" db="EMBL/GenBank/DDBJ databases">
        <authorList>
            <person name="Ngugi D.K."/>
            <person name="Blom J."/>
            <person name="Alam I."/>
            <person name="Rashid M."/>
            <person name="Ba Alawi W."/>
            <person name="Zhang G."/>
            <person name="Hikmawan T."/>
            <person name="Guan Y."/>
            <person name="Antunes A."/>
            <person name="Siam R."/>
            <person name="Eldorry H."/>
            <person name="Bajic V."/>
            <person name="Stingl U."/>
        </authorList>
    </citation>
    <scope>NUCLEOTIDE SEQUENCE [LARGE SCALE GENOMIC DNA]</scope>
    <source>
        <strain evidence="2">SCGC AAA799-E16</strain>
    </source>
</reference>
<dbReference type="EMBL" id="JNVL01000021">
    <property type="protein sequence ID" value="KER05941.1"/>
    <property type="molecule type" value="Genomic_DNA"/>
</dbReference>
<feature type="coiled-coil region" evidence="1">
    <location>
        <begin position="29"/>
        <end position="68"/>
    </location>
</feature>
<accession>A0A081S4T8</accession>
<protein>
    <submittedName>
        <fullName evidence="2">Uncharacterized protein</fullName>
    </submittedName>
</protein>